<dbReference type="SUPFAM" id="SSF53098">
    <property type="entry name" value="Ribonuclease H-like"/>
    <property type="match status" value="1"/>
</dbReference>
<protein>
    <submittedName>
        <fullName evidence="3">Dimer Tnp hAT domain-containing protein</fullName>
    </submittedName>
</protein>
<feature type="domain" description="HAT C-terminal dimerisation" evidence="2">
    <location>
        <begin position="72"/>
        <end position="124"/>
    </location>
</feature>
<dbReference type="Pfam" id="PF05699">
    <property type="entry name" value="Dimer_Tnp_hAT"/>
    <property type="match status" value="1"/>
</dbReference>
<name>A0A6G0VSK6_APHCR</name>
<accession>A0A6G0VSK6</accession>
<comment type="caution">
    <text evidence="3">The sequence shown here is derived from an EMBL/GenBank/DDBJ whole genome shotgun (WGS) entry which is preliminary data.</text>
</comment>
<evidence type="ECO:0000313" key="3">
    <source>
        <dbReference type="EMBL" id="KAF0707748.1"/>
    </source>
</evidence>
<feature type="compositionally biased region" description="Low complexity" evidence="1">
    <location>
        <begin position="12"/>
        <end position="22"/>
    </location>
</feature>
<evidence type="ECO:0000259" key="2">
    <source>
        <dbReference type="Pfam" id="PF05699"/>
    </source>
</evidence>
<dbReference type="Proteomes" id="UP000478052">
    <property type="component" value="Unassembled WGS sequence"/>
</dbReference>
<keyword evidence="4" id="KW-1185">Reference proteome</keyword>
<gene>
    <name evidence="3" type="ORF">FWK35_00034431</name>
</gene>
<proteinExistence type="predicted"/>
<sequence>MNSNSDFTEYVSSSDNSDSNSDTEFYSSVCSQDNSLIDDSSNPELAVRNSNLTSVQALSFLNSKKKELNILDSFPVVKKLFFKFNTSIPSSAPVERLFSGAIQVLTPRRNRLEDKNFEMLLCCKCLMQQE</sequence>
<organism evidence="3 4">
    <name type="scientific">Aphis craccivora</name>
    <name type="common">Cowpea aphid</name>
    <dbReference type="NCBI Taxonomy" id="307492"/>
    <lineage>
        <taxon>Eukaryota</taxon>
        <taxon>Metazoa</taxon>
        <taxon>Ecdysozoa</taxon>
        <taxon>Arthropoda</taxon>
        <taxon>Hexapoda</taxon>
        <taxon>Insecta</taxon>
        <taxon>Pterygota</taxon>
        <taxon>Neoptera</taxon>
        <taxon>Paraneoptera</taxon>
        <taxon>Hemiptera</taxon>
        <taxon>Sternorrhyncha</taxon>
        <taxon>Aphidomorpha</taxon>
        <taxon>Aphidoidea</taxon>
        <taxon>Aphididae</taxon>
        <taxon>Aphidini</taxon>
        <taxon>Aphis</taxon>
        <taxon>Aphis</taxon>
    </lineage>
</organism>
<dbReference type="GO" id="GO:0046983">
    <property type="term" value="F:protein dimerization activity"/>
    <property type="evidence" value="ECO:0007669"/>
    <property type="project" value="InterPro"/>
</dbReference>
<feature type="compositionally biased region" description="Polar residues" evidence="1">
    <location>
        <begin position="1"/>
        <end position="11"/>
    </location>
</feature>
<feature type="region of interest" description="Disordered" evidence="1">
    <location>
        <begin position="1"/>
        <end position="26"/>
    </location>
</feature>
<dbReference type="EMBL" id="VUJU01012414">
    <property type="protein sequence ID" value="KAF0707748.1"/>
    <property type="molecule type" value="Genomic_DNA"/>
</dbReference>
<evidence type="ECO:0000313" key="4">
    <source>
        <dbReference type="Proteomes" id="UP000478052"/>
    </source>
</evidence>
<dbReference type="InterPro" id="IPR008906">
    <property type="entry name" value="HATC_C_dom"/>
</dbReference>
<dbReference type="AlphaFoldDB" id="A0A6G0VSK6"/>
<dbReference type="OrthoDB" id="6630833at2759"/>
<dbReference type="InterPro" id="IPR012337">
    <property type="entry name" value="RNaseH-like_sf"/>
</dbReference>
<reference evidence="3 4" key="1">
    <citation type="submission" date="2019-08" db="EMBL/GenBank/DDBJ databases">
        <title>Whole genome of Aphis craccivora.</title>
        <authorList>
            <person name="Voronova N.V."/>
            <person name="Shulinski R.S."/>
            <person name="Bandarenka Y.V."/>
            <person name="Zhorov D.G."/>
            <person name="Warner D."/>
        </authorList>
    </citation>
    <scope>NUCLEOTIDE SEQUENCE [LARGE SCALE GENOMIC DNA]</scope>
    <source>
        <strain evidence="3">180601</strain>
        <tissue evidence="3">Whole Body</tissue>
    </source>
</reference>
<evidence type="ECO:0000256" key="1">
    <source>
        <dbReference type="SAM" id="MobiDB-lite"/>
    </source>
</evidence>